<proteinExistence type="inferred from homology"/>
<feature type="transmembrane region" description="Helical" evidence="7">
    <location>
        <begin position="236"/>
        <end position="258"/>
    </location>
</feature>
<reference evidence="8" key="1">
    <citation type="journal article" date="2014" name="Int. J. Syst. Evol. Microbiol.">
        <title>Complete genome sequence of Corynebacterium casei LMG S-19264T (=DSM 44701T), isolated from a smear-ripened cheese.</title>
        <authorList>
            <consortium name="US DOE Joint Genome Institute (JGI-PGF)"/>
            <person name="Walter F."/>
            <person name="Albersmeier A."/>
            <person name="Kalinowski J."/>
            <person name="Ruckert C."/>
        </authorList>
    </citation>
    <scope>NUCLEOTIDE SEQUENCE</scope>
    <source>
        <strain evidence="8">NBRC 108769</strain>
    </source>
</reference>
<evidence type="ECO:0000256" key="5">
    <source>
        <dbReference type="ARBA" id="ARBA00022989"/>
    </source>
</evidence>
<feature type="transmembrane region" description="Helical" evidence="7">
    <location>
        <begin position="197"/>
        <end position="216"/>
    </location>
</feature>
<accession>A0AA37WFQ4</accession>
<feature type="transmembrane region" description="Helical" evidence="7">
    <location>
        <begin position="140"/>
        <end position="160"/>
    </location>
</feature>
<dbReference type="PANTHER" id="PTHR30250">
    <property type="entry name" value="PST FAMILY PREDICTED COLANIC ACID TRANSPORTER"/>
    <property type="match status" value="1"/>
</dbReference>
<feature type="transmembrane region" description="Helical" evidence="7">
    <location>
        <begin position="374"/>
        <end position="392"/>
    </location>
</feature>
<feature type="transmembrane region" description="Helical" evidence="7">
    <location>
        <begin position="166"/>
        <end position="185"/>
    </location>
</feature>
<sequence length="476" mass="53911">MNKYKYSIIAQIGLRIFTFIVSIILINLIAPANFGLIAMLAPLLAFQNLFHSFGTVNSIISKESINDNEVNSLVWSKLIFSVIINIIFVLSASYIVDFYGQPELKWIIKYYAFSSVFFAITQIFTGILYKKEDFKKVASIEVISVVSSSLIAIGLAYFQFDLLALVIRDFCLILFTFILSVFFVQWKPSFRFKLSDLTYYFTFGSHITLNAIVNFFGRNLDDILIGKKYGSTDLGVYSKSYALLTMPHAIITNIAVKLAMPVVSRQKSNLEALDIYKKIVWVVFNLNTPLSLIIFFTADYLIPKVFGIQWVMMIPYLKLFCLLSIFQAIGPIDNLIFQGRRKTKLFLYFGLILNVTLVLSLVLGYYLTNTAYGIAIYYVTASILTFLPSQYFTANAAETTMINLLKNIAISIFACGICFLMIFTVSNFLVLQNAIGTILLIIGIPLIYFLLVYAMNSEKVIGNISYFSQIIRKENG</sequence>
<dbReference type="PANTHER" id="PTHR30250:SF10">
    <property type="entry name" value="LIPOPOLYSACCHARIDE BIOSYNTHESIS PROTEIN WZXC"/>
    <property type="match status" value="1"/>
</dbReference>
<keyword evidence="9" id="KW-1185">Reference proteome</keyword>
<dbReference type="GO" id="GO:0005886">
    <property type="term" value="C:plasma membrane"/>
    <property type="evidence" value="ECO:0007669"/>
    <property type="project" value="UniProtKB-SubCell"/>
</dbReference>
<dbReference type="Pfam" id="PF13440">
    <property type="entry name" value="Polysacc_synt_3"/>
    <property type="match status" value="1"/>
</dbReference>
<keyword evidence="6 7" id="KW-0472">Membrane</keyword>
<keyword evidence="5 7" id="KW-1133">Transmembrane helix</keyword>
<keyword evidence="3" id="KW-1003">Cell membrane</keyword>
<organism evidence="8 9">
    <name type="scientific">Portibacter lacus</name>
    <dbReference type="NCBI Taxonomy" id="1099794"/>
    <lineage>
        <taxon>Bacteria</taxon>
        <taxon>Pseudomonadati</taxon>
        <taxon>Bacteroidota</taxon>
        <taxon>Saprospiria</taxon>
        <taxon>Saprospirales</taxon>
        <taxon>Haliscomenobacteraceae</taxon>
        <taxon>Portibacter</taxon>
    </lineage>
</organism>
<dbReference type="AlphaFoldDB" id="A0AA37WFQ4"/>
<feature type="transmembrane region" description="Helical" evidence="7">
    <location>
        <begin position="72"/>
        <end position="96"/>
    </location>
</feature>
<dbReference type="EMBL" id="BSOH01000023">
    <property type="protein sequence ID" value="GLR19018.1"/>
    <property type="molecule type" value="Genomic_DNA"/>
</dbReference>
<comment type="caution">
    <text evidence="8">The sequence shown here is derived from an EMBL/GenBank/DDBJ whole genome shotgun (WGS) entry which is preliminary data.</text>
</comment>
<reference evidence="8" key="2">
    <citation type="submission" date="2023-01" db="EMBL/GenBank/DDBJ databases">
        <title>Draft genome sequence of Portibacter lacus strain NBRC 108769.</title>
        <authorList>
            <person name="Sun Q."/>
            <person name="Mori K."/>
        </authorList>
    </citation>
    <scope>NUCLEOTIDE SEQUENCE</scope>
    <source>
        <strain evidence="8">NBRC 108769</strain>
    </source>
</reference>
<evidence type="ECO:0000313" key="9">
    <source>
        <dbReference type="Proteomes" id="UP001156666"/>
    </source>
</evidence>
<comment type="similarity">
    <text evidence="2">Belongs to the polysaccharide synthase family.</text>
</comment>
<feature type="transmembrane region" description="Helical" evidence="7">
    <location>
        <begin position="346"/>
        <end position="368"/>
    </location>
</feature>
<dbReference type="Proteomes" id="UP001156666">
    <property type="component" value="Unassembled WGS sequence"/>
</dbReference>
<dbReference type="RefSeq" id="WP_235292963.1">
    <property type="nucleotide sequence ID" value="NZ_BSOH01000023.1"/>
</dbReference>
<dbReference type="CDD" id="cd13127">
    <property type="entry name" value="MATE_tuaB_like"/>
    <property type="match status" value="1"/>
</dbReference>
<evidence type="ECO:0000256" key="6">
    <source>
        <dbReference type="ARBA" id="ARBA00023136"/>
    </source>
</evidence>
<feature type="transmembrane region" description="Helical" evidence="7">
    <location>
        <begin position="404"/>
        <end position="429"/>
    </location>
</feature>
<name>A0AA37WFQ4_9BACT</name>
<evidence type="ECO:0000256" key="3">
    <source>
        <dbReference type="ARBA" id="ARBA00022475"/>
    </source>
</evidence>
<feature type="transmembrane region" description="Helical" evidence="7">
    <location>
        <begin position="12"/>
        <end position="30"/>
    </location>
</feature>
<feature type="transmembrane region" description="Helical" evidence="7">
    <location>
        <begin position="36"/>
        <end position="60"/>
    </location>
</feature>
<feature type="transmembrane region" description="Helical" evidence="7">
    <location>
        <begin position="435"/>
        <end position="455"/>
    </location>
</feature>
<evidence type="ECO:0000313" key="8">
    <source>
        <dbReference type="EMBL" id="GLR19018.1"/>
    </source>
</evidence>
<feature type="transmembrane region" description="Helical" evidence="7">
    <location>
        <begin position="108"/>
        <end position="128"/>
    </location>
</feature>
<comment type="subcellular location">
    <subcellularLocation>
        <location evidence="1">Cell membrane</location>
        <topology evidence="1">Multi-pass membrane protein</topology>
    </subcellularLocation>
</comment>
<keyword evidence="4 7" id="KW-0812">Transmembrane</keyword>
<evidence type="ECO:0000256" key="7">
    <source>
        <dbReference type="SAM" id="Phobius"/>
    </source>
</evidence>
<dbReference type="InterPro" id="IPR050833">
    <property type="entry name" value="Poly_Biosynth_Transport"/>
</dbReference>
<evidence type="ECO:0000256" key="1">
    <source>
        <dbReference type="ARBA" id="ARBA00004651"/>
    </source>
</evidence>
<protein>
    <submittedName>
        <fullName evidence="8">Lipopolysaccharide biosynthesis protein</fullName>
    </submittedName>
</protein>
<evidence type="ECO:0000256" key="4">
    <source>
        <dbReference type="ARBA" id="ARBA00022692"/>
    </source>
</evidence>
<feature type="transmembrane region" description="Helical" evidence="7">
    <location>
        <begin position="308"/>
        <end position="326"/>
    </location>
</feature>
<evidence type="ECO:0000256" key="2">
    <source>
        <dbReference type="ARBA" id="ARBA00007430"/>
    </source>
</evidence>
<gene>
    <name evidence="8" type="ORF">GCM10007940_36340</name>
</gene>
<feature type="transmembrane region" description="Helical" evidence="7">
    <location>
        <begin position="279"/>
        <end position="302"/>
    </location>
</feature>